<feature type="region of interest" description="Disordered" evidence="7">
    <location>
        <begin position="173"/>
        <end position="281"/>
    </location>
</feature>
<dbReference type="GO" id="GO:0003689">
    <property type="term" value="F:DNA clamp loader activity"/>
    <property type="evidence" value="ECO:0007669"/>
    <property type="project" value="InterPro"/>
</dbReference>
<evidence type="ECO:0000256" key="5">
    <source>
        <dbReference type="ARBA" id="ARBA00075134"/>
    </source>
</evidence>
<dbReference type="EMBL" id="GECL01002043">
    <property type="protein sequence ID" value="JAP04081.1"/>
    <property type="molecule type" value="Transcribed_RNA"/>
</dbReference>
<feature type="compositionally biased region" description="Acidic residues" evidence="7">
    <location>
        <begin position="902"/>
        <end position="917"/>
    </location>
</feature>
<feature type="compositionally biased region" description="Basic and acidic residues" evidence="7">
    <location>
        <begin position="242"/>
        <end position="255"/>
    </location>
</feature>
<comment type="function">
    <text evidence="3">Subunit of the replication factor C (RFC) complex which acts during elongation of primed DNA templates by DNA polymerases delta and epsilon, and is necessary for ATP-dependent loading of proliferating cell nuclear antigen (PCNA) onto primed DNA. This subunit binds to the primer-template junction. Binds the PO-B transcription element as well as other GA rich DNA sequences. Can bind single- or double-stranded DNA.</text>
</comment>
<dbReference type="GO" id="GO:0005634">
    <property type="term" value="C:nucleus"/>
    <property type="evidence" value="ECO:0007669"/>
    <property type="project" value="TreeGrafter"/>
</dbReference>
<protein>
    <recommendedName>
        <fullName evidence="6">Activator 1 large subunit</fullName>
    </recommendedName>
    <alternativeName>
        <fullName evidence="5">Replication factor C 140 kDa subunit</fullName>
    </alternativeName>
</protein>
<dbReference type="Gene3D" id="3.40.50.300">
    <property type="entry name" value="P-loop containing nucleotide triphosphate hydrolases"/>
    <property type="match status" value="1"/>
</dbReference>
<evidence type="ECO:0000259" key="8">
    <source>
        <dbReference type="SMART" id="SM00382"/>
    </source>
</evidence>
<dbReference type="GO" id="GO:0016887">
    <property type="term" value="F:ATP hydrolysis activity"/>
    <property type="evidence" value="ECO:0007669"/>
    <property type="project" value="InterPro"/>
</dbReference>
<dbReference type="Pfam" id="PF08519">
    <property type="entry name" value="RFC1"/>
    <property type="match status" value="1"/>
</dbReference>
<feature type="domain" description="AAA+ ATPase" evidence="8">
    <location>
        <begin position="450"/>
        <end position="583"/>
    </location>
</feature>
<feature type="non-terminal residue" evidence="9">
    <location>
        <position position="1"/>
    </location>
</feature>
<evidence type="ECO:0000256" key="2">
    <source>
        <dbReference type="ARBA" id="ARBA00022705"/>
    </source>
</evidence>
<feature type="compositionally biased region" description="Polar residues" evidence="7">
    <location>
        <begin position="191"/>
        <end position="205"/>
    </location>
</feature>
<dbReference type="GO" id="GO:0006260">
    <property type="term" value="P:DNA replication"/>
    <property type="evidence" value="ECO:0007669"/>
    <property type="project" value="UniProtKB-KW"/>
</dbReference>
<proteinExistence type="inferred from homology"/>
<dbReference type="PIRSF" id="PIRSF036578">
    <property type="entry name" value="RFC1"/>
    <property type="match status" value="1"/>
</dbReference>
<feature type="region of interest" description="Disordered" evidence="7">
    <location>
        <begin position="303"/>
        <end position="328"/>
    </location>
</feature>
<dbReference type="GO" id="GO:0005663">
    <property type="term" value="C:DNA replication factor C complex"/>
    <property type="evidence" value="ECO:0007669"/>
    <property type="project" value="InterPro"/>
</dbReference>
<keyword evidence="2" id="KW-0235">DNA replication</keyword>
<evidence type="ECO:0000256" key="6">
    <source>
        <dbReference type="ARBA" id="ARBA00077727"/>
    </source>
</evidence>
<evidence type="ECO:0000313" key="9">
    <source>
        <dbReference type="EMBL" id="JAP04081.1"/>
    </source>
</evidence>
<feature type="region of interest" description="Disordered" evidence="7">
    <location>
        <begin position="135"/>
        <end position="159"/>
    </location>
</feature>
<feature type="compositionally biased region" description="Polar residues" evidence="7">
    <location>
        <begin position="256"/>
        <end position="271"/>
    </location>
</feature>
<evidence type="ECO:0000256" key="7">
    <source>
        <dbReference type="SAM" id="MobiDB-lite"/>
    </source>
</evidence>
<dbReference type="SMART" id="SM00382">
    <property type="entry name" value="AAA"/>
    <property type="match status" value="1"/>
</dbReference>
<dbReference type="PANTHER" id="PTHR23389:SF6">
    <property type="entry name" value="REPLICATION FACTOR C SUBUNIT 1"/>
    <property type="match status" value="1"/>
</dbReference>
<comment type="subunit">
    <text evidence="4">Large subunit of the RFC complex, an heteropentameric complex consisting of RFC1 and four small subunits RFC2, RFC3, RFC4 and RFC5; the RFC complex interacts with PCNA and the interaction involves RFC1.</text>
</comment>
<dbReference type="InterPro" id="IPR012178">
    <property type="entry name" value="RFC1"/>
</dbReference>
<dbReference type="AlphaFoldDB" id="A0A0V0G7W8"/>
<dbReference type="GO" id="GO:0006281">
    <property type="term" value="P:DNA repair"/>
    <property type="evidence" value="ECO:0007669"/>
    <property type="project" value="InterPro"/>
</dbReference>
<evidence type="ECO:0000256" key="4">
    <source>
        <dbReference type="ARBA" id="ARBA00064311"/>
    </source>
</evidence>
<dbReference type="Gene3D" id="1.10.8.60">
    <property type="match status" value="1"/>
</dbReference>
<dbReference type="InterPro" id="IPR027417">
    <property type="entry name" value="P-loop_NTPase"/>
</dbReference>
<feature type="region of interest" description="Disordered" evidence="7">
    <location>
        <begin position="1"/>
        <end position="54"/>
    </location>
</feature>
<name>A0A0V0G7W8_TRIDM</name>
<evidence type="ECO:0000256" key="3">
    <source>
        <dbReference type="ARBA" id="ARBA00054501"/>
    </source>
</evidence>
<comment type="similarity">
    <text evidence="1">Belongs to the activator 1 large subunit family.</text>
</comment>
<reference evidence="9" key="1">
    <citation type="journal article" date="2018" name="J. Proteomics">
        <title>Exploring the molecular complexity of Triatoma dimidiata sialome.</title>
        <authorList>
            <person name="Santiago P.B."/>
            <person name="de Araujo C.N."/>
            <person name="Charneau S."/>
            <person name="Bastos I.M.D."/>
            <person name="Assumpcao T.C.F."/>
            <person name="Queiroz R.M.L."/>
            <person name="Praca Y.R."/>
            <person name="Cordeiro T.M."/>
            <person name="Garcia C.H.S."/>
            <person name="da Silva I.G."/>
            <person name="Raiol T."/>
            <person name="Motta F.N."/>
            <person name="de Araujo Oliveira J.V."/>
            <person name="de Sousa M.V."/>
            <person name="Ribeiro J.M.C."/>
            <person name="de Santana J.M."/>
        </authorList>
    </citation>
    <scope>NUCLEOTIDE SEQUENCE</scope>
    <source>
        <strain evidence="9">Santander</strain>
        <tissue evidence="9">Salivary glands</tissue>
    </source>
</reference>
<dbReference type="InterPro" id="IPR003959">
    <property type="entry name" value="ATPase_AAA_core"/>
</dbReference>
<sequence length="959" mass="107480">KIKKNDTTSAEEVKSNRKRKKHNIVLSDSDDEPVVKSPRNDKKKVPERKNEETSKYFEVSKETVLKHFGETPVKRKNAPSKVKEEMVRNGDINDLVQDMDDDDDWVSSCVDKRPKYQDESAEVGSYIEGVDAKKRKLSTSVEKHREKTKTNKNPVNSNLAYVACNSAEYEEYGQISSKSEKKVNPRKNGSPKKTGSPQKTLTSYLSPIKKTPPRFNKLDITRSSCSSPKDNVVKLSDISAKTSKEGPQKKLEEISTVKTDSQSSLHEISSENSDDDLKNGTSRKISSVQINLSPKKSPVITSVNKDLKSTDHILSPENSDDETNSTKSYKKLEQRPVTCLNNEASTKKSKVNFGKTGSNSVEPEVSQVKSDNKIIKSEPLKFNSGKNEHKFDLWVDKYRPVNLKQLIGQQGEKSNVNKLLKWLKSWFDNRSGNKKISRPSPWAKDDSGAYFKAALLSGPPGIGKTTTAHLVCKELNMDVVEFNASDTRSKKLLNQEIGELLSSKSLSPFMQGGNSTSRKHVLLMDEVDGMAGNEDRGGVQELIALIKNTKIPIICMCNDRNHPKIRSLVNYCFDLRFSRPRVEQIKGAMLSICFKENLKIKQEHLVEIISSTNQDIRLVLNHLSILSAKKEQKMNLTNKEIKLGAWDVVRKVFSHEEHKSMSIHDKCDLFFHDYSIAPLFVHENYLNVIPNSEKGKTKQGKMELFAKAANSLCHGDLIDQALRSQNAWSLLPAQAVFSSLIPGETLSGRVGGMINFPGWFGKNSKKNKFDRLCQEIQMHTRLRVSASKEAICTDYCYRLRDGIVSSLVTSGSEGVDSSLHFLHEYNLLREDIESLSELTAWPHTKDPFSALDSKVKAAFTRAYNKRPVLTPFSTSALTKKGRKGNSEDNELGMVTNEEAEEDLLANEEQSDQEDDLTADGMIIMKQKDKKETNKKGTAKKESSASSSKSRGGGKRGGKR</sequence>
<feature type="region of interest" description="Disordered" evidence="7">
    <location>
        <begin position="902"/>
        <end position="959"/>
    </location>
</feature>
<dbReference type="Pfam" id="PF25361">
    <property type="entry name" value="AAA_lid_RFC1"/>
    <property type="match status" value="1"/>
</dbReference>
<organism evidence="9">
    <name type="scientific">Triatoma dimidiata</name>
    <name type="common">Kissing bug</name>
    <name type="synonym">Meccus dimidiatus</name>
    <dbReference type="NCBI Taxonomy" id="72491"/>
    <lineage>
        <taxon>Eukaryota</taxon>
        <taxon>Metazoa</taxon>
        <taxon>Ecdysozoa</taxon>
        <taxon>Arthropoda</taxon>
        <taxon>Hexapoda</taxon>
        <taxon>Insecta</taxon>
        <taxon>Pterygota</taxon>
        <taxon>Neoptera</taxon>
        <taxon>Paraneoptera</taxon>
        <taxon>Hemiptera</taxon>
        <taxon>Heteroptera</taxon>
        <taxon>Panheteroptera</taxon>
        <taxon>Cimicomorpha</taxon>
        <taxon>Reduviidae</taxon>
        <taxon>Triatominae</taxon>
        <taxon>Triatoma</taxon>
    </lineage>
</organism>
<dbReference type="Pfam" id="PF00004">
    <property type="entry name" value="AAA"/>
    <property type="match status" value="1"/>
</dbReference>
<dbReference type="SUPFAM" id="SSF52540">
    <property type="entry name" value="P-loop containing nucleoside triphosphate hydrolases"/>
    <property type="match status" value="1"/>
</dbReference>
<dbReference type="Gene3D" id="1.20.272.10">
    <property type="match status" value="1"/>
</dbReference>
<dbReference type="FunFam" id="1.20.272.10:FF:000005">
    <property type="entry name" value="Replication factor C subunit 1"/>
    <property type="match status" value="1"/>
</dbReference>
<dbReference type="PANTHER" id="PTHR23389">
    <property type="entry name" value="CHROMOSOME TRANSMISSION FIDELITY FACTOR 18"/>
    <property type="match status" value="1"/>
</dbReference>
<dbReference type="GO" id="GO:0005524">
    <property type="term" value="F:ATP binding"/>
    <property type="evidence" value="ECO:0007669"/>
    <property type="project" value="InterPro"/>
</dbReference>
<evidence type="ECO:0000256" key="1">
    <source>
        <dbReference type="ARBA" id="ARBA00006116"/>
    </source>
</evidence>
<feature type="compositionally biased region" description="Basic and acidic residues" evidence="7">
    <location>
        <begin position="925"/>
        <end position="942"/>
    </location>
</feature>
<dbReference type="InterPro" id="IPR008921">
    <property type="entry name" value="DNA_pol3_clamp-load_cplx_C"/>
</dbReference>
<feature type="compositionally biased region" description="Basic and acidic residues" evidence="7">
    <location>
        <begin position="38"/>
        <end position="54"/>
    </location>
</feature>
<feature type="compositionally biased region" description="Basic and acidic residues" evidence="7">
    <location>
        <begin position="1"/>
        <end position="15"/>
    </location>
</feature>
<accession>A0A0V0G7W8</accession>
<dbReference type="InterPro" id="IPR013725">
    <property type="entry name" value="DNA_replication_fac_RFC1_C"/>
</dbReference>
<dbReference type="FunFam" id="3.40.50.300:FF:000395">
    <property type="entry name" value="Replication factor C subunit 1"/>
    <property type="match status" value="1"/>
</dbReference>
<dbReference type="SUPFAM" id="SSF48019">
    <property type="entry name" value="post-AAA+ oligomerization domain-like"/>
    <property type="match status" value="1"/>
</dbReference>
<dbReference type="GO" id="GO:0003677">
    <property type="term" value="F:DNA binding"/>
    <property type="evidence" value="ECO:0007669"/>
    <property type="project" value="InterPro"/>
</dbReference>
<dbReference type="InterPro" id="IPR003593">
    <property type="entry name" value="AAA+_ATPase"/>
</dbReference>
<dbReference type="CDD" id="cd00009">
    <property type="entry name" value="AAA"/>
    <property type="match status" value="1"/>
</dbReference>
<dbReference type="FunFam" id="1.10.8.60:FF:000021">
    <property type="entry name" value="Replication factor C subunit 1"/>
    <property type="match status" value="1"/>
</dbReference>